<organism evidence="2 3">
    <name type="scientific">Dreissena polymorpha</name>
    <name type="common">Zebra mussel</name>
    <name type="synonym">Mytilus polymorpha</name>
    <dbReference type="NCBI Taxonomy" id="45954"/>
    <lineage>
        <taxon>Eukaryota</taxon>
        <taxon>Metazoa</taxon>
        <taxon>Spiralia</taxon>
        <taxon>Lophotrochozoa</taxon>
        <taxon>Mollusca</taxon>
        <taxon>Bivalvia</taxon>
        <taxon>Autobranchia</taxon>
        <taxon>Heteroconchia</taxon>
        <taxon>Euheterodonta</taxon>
        <taxon>Imparidentia</taxon>
        <taxon>Neoheterodontei</taxon>
        <taxon>Myida</taxon>
        <taxon>Dreissenoidea</taxon>
        <taxon>Dreissenidae</taxon>
        <taxon>Dreissena</taxon>
    </lineage>
</organism>
<accession>A0A9D4QZ63</accession>
<sequence length="60" mass="6824">MEKITTVLKILALLLVFGSPPVHDEDKFIQNEPRVNHCNKELRIFVGELTSTICGELIEM</sequence>
<feature type="chain" id="PRO_5038649102" evidence="1">
    <location>
        <begin position="25"/>
        <end position="60"/>
    </location>
</feature>
<evidence type="ECO:0000313" key="3">
    <source>
        <dbReference type="Proteomes" id="UP000828390"/>
    </source>
</evidence>
<feature type="signal peptide" evidence="1">
    <location>
        <begin position="1"/>
        <end position="24"/>
    </location>
</feature>
<keyword evidence="1" id="KW-0732">Signal</keyword>
<name>A0A9D4QZ63_DREPO</name>
<keyword evidence="3" id="KW-1185">Reference proteome</keyword>
<dbReference type="EMBL" id="JAIWYP010000003">
    <property type="protein sequence ID" value="KAH3848984.1"/>
    <property type="molecule type" value="Genomic_DNA"/>
</dbReference>
<evidence type="ECO:0000313" key="2">
    <source>
        <dbReference type="EMBL" id="KAH3848984.1"/>
    </source>
</evidence>
<reference evidence="2" key="2">
    <citation type="submission" date="2020-11" db="EMBL/GenBank/DDBJ databases">
        <authorList>
            <person name="McCartney M.A."/>
            <person name="Auch B."/>
            <person name="Kono T."/>
            <person name="Mallez S."/>
            <person name="Becker A."/>
            <person name="Gohl D.M."/>
            <person name="Silverstein K.A.T."/>
            <person name="Koren S."/>
            <person name="Bechman K.B."/>
            <person name="Herman A."/>
            <person name="Abrahante J.E."/>
            <person name="Garbe J."/>
        </authorList>
    </citation>
    <scope>NUCLEOTIDE SEQUENCE</scope>
    <source>
        <strain evidence="2">Duluth1</strain>
        <tissue evidence="2">Whole animal</tissue>
    </source>
</reference>
<dbReference type="AlphaFoldDB" id="A0A9D4QZ63"/>
<proteinExistence type="predicted"/>
<comment type="caution">
    <text evidence="2">The sequence shown here is derived from an EMBL/GenBank/DDBJ whole genome shotgun (WGS) entry which is preliminary data.</text>
</comment>
<evidence type="ECO:0000256" key="1">
    <source>
        <dbReference type="SAM" id="SignalP"/>
    </source>
</evidence>
<dbReference type="Proteomes" id="UP000828390">
    <property type="component" value="Unassembled WGS sequence"/>
</dbReference>
<gene>
    <name evidence="2" type="ORF">DPMN_091369</name>
</gene>
<reference evidence="2" key="1">
    <citation type="journal article" date="2019" name="bioRxiv">
        <title>The Genome of the Zebra Mussel, Dreissena polymorpha: A Resource for Invasive Species Research.</title>
        <authorList>
            <person name="McCartney M.A."/>
            <person name="Auch B."/>
            <person name="Kono T."/>
            <person name="Mallez S."/>
            <person name="Zhang Y."/>
            <person name="Obille A."/>
            <person name="Becker A."/>
            <person name="Abrahante J.E."/>
            <person name="Garbe J."/>
            <person name="Badalamenti J.P."/>
            <person name="Herman A."/>
            <person name="Mangelson H."/>
            <person name="Liachko I."/>
            <person name="Sullivan S."/>
            <person name="Sone E.D."/>
            <person name="Koren S."/>
            <person name="Silverstein K.A.T."/>
            <person name="Beckman K.B."/>
            <person name="Gohl D.M."/>
        </authorList>
    </citation>
    <scope>NUCLEOTIDE SEQUENCE</scope>
    <source>
        <strain evidence="2">Duluth1</strain>
        <tissue evidence="2">Whole animal</tissue>
    </source>
</reference>
<protein>
    <submittedName>
        <fullName evidence="2">Uncharacterized protein</fullName>
    </submittedName>
</protein>